<accession>A0A7G6E154</accession>
<dbReference type="Proteomes" id="UP000515847">
    <property type="component" value="Chromosome"/>
</dbReference>
<protein>
    <submittedName>
        <fullName evidence="1">Uncharacterized protein</fullName>
    </submittedName>
</protein>
<organism evidence="1 2">
    <name type="scientific">Thermanaerosceptrum fracticalcis</name>
    <dbReference type="NCBI Taxonomy" id="1712410"/>
    <lineage>
        <taxon>Bacteria</taxon>
        <taxon>Bacillati</taxon>
        <taxon>Bacillota</taxon>
        <taxon>Clostridia</taxon>
        <taxon>Eubacteriales</taxon>
        <taxon>Peptococcaceae</taxon>
        <taxon>Thermanaerosceptrum</taxon>
    </lineage>
</organism>
<sequence length="248" mass="28243">MMDKMNNLILCLGTSTKENTLLTFSPGQKFMATVVSREGNNYILQLGARLIVAQSHIPLEIGQVMRLQVLSHEGQKVLFKTIPAGMEEKEVKKEDPLKQLMKKYGFSIDKEMTKIETALRRIPVAQGEALRYLVDPHIMLALLFPNNKQKGGYESIEILHYGQKAKDKKIFEIHMQMDYKKLGHIQIVLTVVDGYTYVQMWPEQEDTEILLKERIGILKTATTICQVVPAPMGPLIRKEVRDSIDCTV</sequence>
<dbReference type="KEGG" id="tfr:BR63_05470"/>
<name>A0A7G6E154_THEFR</name>
<dbReference type="RefSeq" id="WP_034424163.1">
    <property type="nucleotide sequence ID" value="NZ_CP045798.1"/>
</dbReference>
<reference evidence="1 2" key="1">
    <citation type="journal article" date="2019" name="Front. Microbiol.">
        <title>Thermoanaerosceptrum fracticalcis gen. nov. sp. nov., a Novel Fumarate-Fermenting Microorganism From a Deep Fractured Carbonate Aquifer of the US Great Basin.</title>
        <authorList>
            <person name="Hamilton-Brehm S.D."/>
            <person name="Stewart L.E."/>
            <person name="Zavarin M."/>
            <person name="Caldwell M."/>
            <person name="Lawson P.A."/>
            <person name="Onstott T.C."/>
            <person name="Grzymski J."/>
            <person name="Neveux I."/>
            <person name="Lollar B.S."/>
            <person name="Russell C.E."/>
            <person name="Moser D.P."/>
        </authorList>
    </citation>
    <scope>NUCLEOTIDE SEQUENCE [LARGE SCALE GENOMIC DNA]</scope>
    <source>
        <strain evidence="1 2">DRI-13</strain>
    </source>
</reference>
<proteinExistence type="predicted"/>
<gene>
    <name evidence="1" type="ORF">BR63_05470</name>
</gene>
<dbReference type="AlphaFoldDB" id="A0A7G6E154"/>
<keyword evidence="2" id="KW-1185">Reference proteome</keyword>
<evidence type="ECO:0000313" key="2">
    <source>
        <dbReference type="Proteomes" id="UP000515847"/>
    </source>
</evidence>
<dbReference type="EMBL" id="CP045798">
    <property type="protein sequence ID" value="QNB45808.1"/>
    <property type="molecule type" value="Genomic_DNA"/>
</dbReference>
<evidence type="ECO:0000313" key="1">
    <source>
        <dbReference type="EMBL" id="QNB45808.1"/>
    </source>
</evidence>